<evidence type="ECO:0000313" key="3">
    <source>
        <dbReference type="Proteomes" id="UP001054837"/>
    </source>
</evidence>
<feature type="non-terminal residue" evidence="2">
    <location>
        <position position="1"/>
    </location>
</feature>
<feature type="transmembrane region" description="Helical" evidence="1">
    <location>
        <begin position="43"/>
        <end position="61"/>
    </location>
</feature>
<keyword evidence="1" id="KW-1133">Transmembrane helix</keyword>
<reference evidence="2 3" key="1">
    <citation type="submission" date="2021-06" db="EMBL/GenBank/DDBJ databases">
        <title>Caerostris darwini draft genome.</title>
        <authorList>
            <person name="Kono N."/>
            <person name="Arakawa K."/>
        </authorList>
    </citation>
    <scope>NUCLEOTIDE SEQUENCE [LARGE SCALE GENOMIC DNA]</scope>
</reference>
<proteinExistence type="predicted"/>
<keyword evidence="1" id="KW-0472">Membrane</keyword>
<keyword evidence="1" id="KW-0812">Transmembrane</keyword>
<accession>A0AAV4WDR0</accession>
<comment type="caution">
    <text evidence="2">The sequence shown here is derived from an EMBL/GenBank/DDBJ whole genome shotgun (WGS) entry which is preliminary data.</text>
</comment>
<sequence>DGGLIRQVLQLLSAPPAPAPAPAPAPFAAPVPVMGHAARKKSLYYLSILSIIFLSLNEMYFEKD</sequence>
<evidence type="ECO:0000256" key="1">
    <source>
        <dbReference type="SAM" id="Phobius"/>
    </source>
</evidence>
<gene>
    <name evidence="2" type="ORF">CDAR_277971</name>
</gene>
<dbReference type="Proteomes" id="UP001054837">
    <property type="component" value="Unassembled WGS sequence"/>
</dbReference>
<name>A0AAV4WDR0_9ARAC</name>
<evidence type="ECO:0000313" key="2">
    <source>
        <dbReference type="EMBL" id="GIY79440.1"/>
    </source>
</evidence>
<protein>
    <submittedName>
        <fullName evidence="2">Uncharacterized protein</fullName>
    </submittedName>
</protein>
<organism evidence="2 3">
    <name type="scientific">Caerostris darwini</name>
    <dbReference type="NCBI Taxonomy" id="1538125"/>
    <lineage>
        <taxon>Eukaryota</taxon>
        <taxon>Metazoa</taxon>
        <taxon>Ecdysozoa</taxon>
        <taxon>Arthropoda</taxon>
        <taxon>Chelicerata</taxon>
        <taxon>Arachnida</taxon>
        <taxon>Araneae</taxon>
        <taxon>Araneomorphae</taxon>
        <taxon>Entelegynae</taxon>
        <taxon>Araneoidea</taxon>
        <taxon>Araneidae</taxon>
        <taxon>Caerostris</taxon>
    </lineage>
</organism>
<keyword evidence="3" id="KW-1185">Reference proteome</keyword>
<dbReference type="EMBL" id="BPLQ01014400">
    <property type="protein sequence ID" value="GIY79440.1"/>
    <property type="molecule type" value="Genomic_DNA"/>
</dbReference>
<dbReference type="AlphaFoldDB" id="A0AAV4WDR0"/>